<feature type="transmembrane region" description="Helical" evidence="1">
    <location>
        <begin position="61"/>
        <end position="81"/>
    </location>
</feature>
<proteinExistence type="predicted"/>
<gene>
    <name evidence="3" type="ORF">ALMOND_2B027508</name>
    <name evidence="2" type="ORF">L3X38_014544</name>
</gene>
<dbReference type="Proteomes" id="UP000327085">
    <property type="component" value="Chromosome 2"/>
</dbReference>
<reference evidence="2 5" key="3">
    <citation type="journal article" date="2022" name="G3 (Bethesda)">
        <title>Whole-genome sequence and methylome profiling of the almond [Prunus dulcis (Mill.) D.A. Webb] cultivar 'Nonpareil'.</title>
        <authorList>
            <person name="D'Amico-Willman K.M."/>
            <person name="Ouma W.Z."/>
            <person name="Meulia T."/>
            <person name="Sideli G.M."/>
            <person name="Gradziel T.M."/>
            <person name="Fresnedo-Ramirez J."/>
        </authorList>
    </citation>
    <scope>NUCLEOTIDE SEQUENCE [LARGE SCALE GENOMIC DNA]</scope>
    <source>
        <strain evidence="2">Clone GOH B32 T37-40</strain>
    </source>
</reference>
<dbReference type="InterPro" id="IPR040339">
    <property type="entry name" value="At1g16860-like"/>
</dbReference>
<feature type="transmembrane region" description="Helical" evidence="1">
    <location>
        <begin position="35"/>
        <end position="55"/>
    </location>
</feature>
<dbReference type="AlphaFoldDB" id="A0A5E4ES12"/>
<dbReference type="EMBL" id="CABIKO010000030">
    <property type="protein sequence ID" value="VVA18484.1"/>
    <property type="molecule type" value="Genomic_DNA"/>
</dbReference>
<evidence type="ECO:0000313" key="4">
    <source>
        <dbReference type="Proteomes" id="UP000327085"/>
    </source>
</evidence>
<accession>A0A5E4ES12</accession>
<name>A0A5E4ES12_PRUDU</name>
<evidence type="ECO:0000313" key="2">
    <source>
        <dbReference type="EMBL" id="KAI5346665.1"/>
    </source>
</evidence>
<dbReference type="EMBL" id="JAJFAZ020000002">
    <property type="protein sequence ID" value="KAI5346665.1"/>
    <property type="molecule type" value="Genomic_DNA"/>
</dbReference>
<sequence length="99" mass="10998">MGSMKVQDSSIVRNHAITTLSQDDEFSFRKSFPKLILWSLILLFVMGFIAGGFVLGAVHNAYLLIVVVILFGAVKLMINLISSPNDKLHFSFNSLLLQV</sequence>
<reference evidence="3" key="1">
    <citation type="submission" date="2019-07" db="EMBL/GenBank/DDBJ databases">
        <authorList>
            <person name="Alioto T."/>
            <person name="Alioto T."/>
            <person name="Gomez Garrido J."/>
        </authorList>
    </citation>
    <scope>NUCLEOTIDE SEQUENCE</scope>
</reference>
<dbReference type="Proteomes" id="UP001054821">
    <property type="component" value="Chromosome 2"/>
</dbReference>
<protein>
    <submittedName>
        <fullName evidence="3">PREDICTED: membrane</fullName>
    </submittedName>
</protein>
<organism evidence="3 4">
    <name type="scientific">Prunus dulcis</name>
    <name type="common">Almond</name>
    <name type="synonym">Amygdalus dulcis</name>
    <dbReference type="NCBI Taxonomy" id="3755"/>
    <lineage>
        <taxon>Eukaryota</taxon>
        <taxon>Viridiplantae</taxon>
        <taxon>Streptophyta</taxon>
        <taxon>Embryophyta</taxon>
        <taxon>Tracheophyta</taxon>
        <taxon>Spermatophyta</taxon>
        <taxon>Magnoliopsida</taxon>
        <taxon>eudicotyledons</taxon>
        <taxon>Gunneridae</taxon>
        <taxon>Pentapetalae</taxon>
        <taxon>rosids</taxon>
        <taxon>fabids</taxon>
        <taxon>Rosales</taxon>
        <taxon>Rosaceae</taxon>
        <taxon>Amygdaloideae</taxon>
        <taxon>Amygdaleae</taxon>
        <taxon>Prunus</taxon>
    </lineage>
</organism>
<keyword evidence="5" id="KW-1185">Reference proteome</keyword>
<dbReference type="PANTHER" id="PTHR33709">
    <property type="entry name" value="OSJNBA0035M09.9 PROTEIN"/>
    <property type="match status" value="1"/>
</dbReference>
<keyword evidence="1" id="KW-0472">Membrane</keyword>
<evidence type="ECO:0000313" key="3">
    <source>
        <dbReference type="EMBL" id="VVA18484.1"/>
    </source>
</evidence>
<dbReference type="PANTHER" id="PTHR33709:SF32">
    <property type="entry name" value="UBIQUITIN-SPECIFIC PROTEASE FAMILY C19-RELATED PROTEIN"/>
    <property type="match status" value="1"/>
</dbReference>
<evidence type="ECO:0000256" key="1">
    <source>
        <dbReference type="SAM" id="Phobius"/>
    </source>
</evidence>
<reference evidence="4" key="2">
    <citation type="journal article" date="2020" name="Plant J.">
        <title>Transposons played a major role in the diversification between the closely related almond and peach genomes: results from the almond genome sequence.</title>
        <authorList>
            <person name="Alioto T."/>
            <person name="Alexiou K.G."/>
            <person name="Bardil A."/>
            <person name="Barteri F."/>
            <person name="Castanera R."/>
            <person name="Cruz F."/>
            <person name="Dhingra A."/>
            <person name="Duval H."/>
            <person name="Fernandez I Marti A."/>
            <person name="Frias L."/>
            <person name="Galan B."/>
            <person name="Garcia J.L."/>
            <person name="Howad W."/>
            <person name="Gomez-Garrido J."/>
            <person name="Gut M."/>
            <person name="Julca I."/>
            <person name="Morata J."/>
            <person name="Puigdomenech P."/>
            <person name="Ribeca P."/>
            <person name="Rubio Cabetas M.J."/>
            <person name="Vlasova A."/>
            <person name="Wirthensohn M."/>
            <person name="Garcia-Mas J."/>
            <person name="Gabaldon T."/>
            <person name="Casacuberta J.M."/>
            <person name="Arus P."/>
        </authorList>
    </citation>
    <scope>NUCLEOTIDE SEQUENCE [LARGE SCALE GENOMIC DNA]</scope>
    <source>
        <strain evidence="4">cv. Texas</strain>
    </source>
</reference>
<keyword evidence="1" id="KW-1133">Transmembrane helix</keyword>
<dbReference type="Gramene" id="VVA18484">
    <property type="protein sequence ID" value="VVA18484"/>
    <property type="gene ID" value="Prudul26B027508"/>
</dbReference>
<keyword evidence="1" id="KW-0812">Transmembrane</keyword>
<dbReference type="InParanoid" id="A0A5E4ES12"/>
<evidence type="ECO:0000313" key="5">
    <source>
        <dbReference type="Proteomes" id="UP001054821"/>
    </source>
</evidence>